<evidence type="ECO:0000313" key="13">
    <source>
        <dbReference type="Proteomes" id="UP000595564"/>
    </source>
</evidence>
<dbReference type="KEGG" id="thyd:TTHT_2156"/>
<accession>A0A7R6SZF1</accession>
<comment type="caution">
    <text evidence="10">Lacks conserved residue(s) required for the propagation of feature annotation.</text>
</comment>
<evidence type="ECO:0000256" key="10">
    <source>
        <dbReference type="HAMAP-Rule" id="MF_02078"/>
    </source>
</evidence>
<keyword evidence="3 10" id="KW-0812">Transmembrane</keyword>
<comment type="function">
    <text evidence="8 10 11">Involved in peptidoglycan biosynthesis. Transports lipid-linked peptidoglycan precursors from the inner to the outer leaflet of the cytoplasmic membrane.</text>
</comment>
<feature type="transmembrane region" description="Helical" evidence="10">
    <location>
        <begin position="205"/>
        <end position="226"/>
    </location>
</feature>
<comment type="pathway">
    <text evidence="10">Cell wall biogenesis; peptidoglycan biosynthesis.</text>
</comment>
<dbReference type="EMBL" id="AP017470">
    <property type="protein sequence ID" value="BBB33586.1"/>
    <property type="molecule type" value="Genomic_DNA"/>
</dbReference>
<feature type="transmembrane region" description="Helical" evidence="10">
    <location>
        <begin position="149"/>
        <end position="171"/>
    </location>
</feature>
<gene>
    <name evidence="10 12" type="primary">murJ</name>
    <name evidence="12" type="ORF">TTHT_2156</name>
</gene>
<feature type="transmembrane region" description="Helical" evidence="10">
    <location>
        <begin position="104"/>
        <end position="128"/>
    </location>
</feature>
<feature type="transmembrane region" description="Helical" evidence="10">
    <location>
        <begin position="430"/>
        <end position="450"/>
    </location>
</feature>
<dbReference type="HAMAP" id="MF_02078">
    <property type="entry name" value="MurJ_MviN"/>
    <property type="match status" value="1"/>
</dbReference>
<sequence length="525" mass="59128">MPDFCFNPFKSRFCDTIHIMNKKIVKSGVLISLGTLFSRILGLLREIVTANYFGAGKAFDSFVVAFTIPNLFRRVLGEEMFERAFMPRFKRLKEQGEIDSAKSFFVRVIVFTFFTSIFACLLIYIFVPQLISLIAPGLKGDSYQYAVKFGYKLIPFLFFIAFATLLGAFLLFNEKSFIYAIAPAFMNVGTIGFLVLFYKKLGEISIVYAYLLGALLFFLIQVPFAFKVYFSIGNSGGEKGRVNAKEEFNSSLFEGGKIFALSIVNKSVEIVDRLVASLVGSGAISSLWYSFRIIHLPFAFFSLALSRALAPEFSRLKGNRDNKEFSILIARGLLINIAILLPITVFFMVFPDEIITVFYKRGNFGTHSLVLTSKAFFYYSLALLPMGTIAVLGRAYSSLENNTFPLIASIVGAVFNIVLDFILYRTSLKQGGIALATAISMYIQVVILYYFLSNFGIKLKRENFKGLPKIIFALIPYSLSLFVLKYFITGFKGFFFYASFIGLGGVFSILYFAGVLWLMKKQLKR</sequence>
<evidence type="ECO:0000256" key="1">
    <source>
        <dbReference type="ARBA" id="ARBA00004651"/>
    </source>
</evidence>
<evidence type="ECO:0000256" key="4">
    <source>
        <dbReference type="ARBA" id="ARBA00022960"/>
    </source>
</evidence>
<feature type="transmembrane region" description="Helical" evidence="10">
    <location>
        <begin position="177"/>
        <end position="198"/>
    </location>
</feature>
<comment type="subcellular location">
    <subcellularLocation>
        <location evidence="1 10">Cell membrane</location>
        <topology evidence="1 10">Multi-pass membrane protein</topology>
    </subcellularLocation>
</comment>
<evidence type="ECO:0000256" key="2">
    <source>
        <dbReference type="ARBA" id="ARBA00022475"/>
    </source>
</evidence>
<name>A0A7R6SZF1_9BACT</name>
<evidence type="ECO:0000256" key="7">
    <source>
        <dbReference type="ARBA" id="ARBA00023136"/>
    </source>
</evidence>
<dbReference type="GO" id="GO:0008360">
    <property type="term" value="P:regulation of cell shape"/>
    <property type="evidence" value="ECO:0007669"/>
    <property type="project" value="UniProtKB-UniRule"/>
</dbReference>
<keyword evidence="10 11" id="KW-0813">Transport</keyword>
<dbReference type="NCBIfam" id="TIGR01695">
    <property type="entry name" value="murJ_mviN"/>
    <property type="match status" value="1"/>
</dbReference>
<protein>
    <recommendedName>
        <fullName evidence="10">Probable lipid II flippase MurJ</fullName>
    </recommendedName>
</protein>
<dbReference type="PRINTS" id="PR01806">
    <property type="entry name" value="VIRFACTRMVIN"/>
</dbReference>
<keyword evidence="2 10" id="KW-1003">Cell membrane</keyword>
<dbReference type="GO" id="GO:0005886">
    <property type="term" value="C:plasma membrane"/>
    <property type="evidence" value="ECO:0007669"/>
    <property type="project" value="UniProtKB-SubCell"/>
</dbReference>
<evidence type="ECO:0000256" key="11">
    <source>
        <dbReference type="PIRNR" id="PIRNR002869"/>
    </source>
</evidence>
<evidence type="ECO:0000256" key="6">
    <source>
        <dbReference type="ARBA" id="ARBA00022989"/>
    </source>
</evidence>
<evidence type="ECO:0000256" key="3">
    <source>
        <dbReference type="ARBA" id="ARBA00022692"/>
    </source>
</evidence>
<dbReference type="AlphaFoldDB" id="A0A7R6SZF1"/>
<dbReference type="PANTHER" id="PTHR47019">
    <property type="entry name" value="LIPID II FLIPPASE MURJ"/>
    <property type="match status" value="1"/>
</dbReference>
<dbReference type="PIRSF" id="PIRSF002869">
    <property type="entry name" value="MviN"/>
    <property type="match status" value="1"/>
</dbReference>
<dbReference type="GO" id="GO:0015648">
    <property type="term" value="F:lipid-linked peptidoglycan transporter activity"/>
    <property type="evidence" value="ECO:0007669"/>
    <property type="project" value="UniProtKB-UniRule"/>
</dbReference>
<feature type="transmembrane region" description="Helical" evidence="10">
    <location>
        <begin position="403"/>
        <end position="424"/>
    </location>
</feature>
<evidence type="ECO:0000256" key="5">
    <source>
        <dbReference type="ARBA" id="ARBA00022984"/>
    </source>
</evidence>
<keyword evidence="5 10" id="KW-0573">Peptidoglycan synthesis</keyword>
<dbReference type="GO" id="GO:0071555">
    <property type="term" value="P:cell wall organization"/>
    <property type="evidence" value="ECO:0007669"/>
    <property type="project" value="UniProtKB-UniRule"/>
</dbReference>
<feature type="transmembrane region" description="Helical" evidence="10">
    <location>
        <begin position="494"/>
        <end position="519"/>
    </location>
</feature>
<dbReference type="UniPathway" id="UPA00219"/>
<feature type="transmembrane region" description="Helical" evidence="10">
    <location>
        <begin position="376"/>
        <end position="396"/>
    </location>
</feature>
<dbReference type="InterPro" id="IPR051050">
    <property type="entry name" value="Lipid_II_flippase_MurJ/MviN"/>
</dbReference>
<comment type="similarity">
    <text evidence="9 10 11">Belongs to the MurJ/MviN family.</text>
</comment>
<feature type="transmembrane region" description="Helical" evidence="10">
    <location>
        <begin position="470"/>
        <end position="488"/>
    </location>
</feature>
<keyword evidence="10 11" id="KW-0961">Cell wall biogenesis/degradation</keyword>
<dbReference type="CDD" id="cd13123">
    <property type="entry name" value="MATE_MurJ_like"/>
    <property type="match status" value="1"/>
</dbReference>
<evidence type="ECO:0000313" key="12">
    <source>
        <dbReference type="EMBL" id="BBB33586.1"/>
    </source>
</evidence>
<evidence type="ECO:0000256" key="9">
    <source>
        <dbReference type="ARBA" id="ARBA00061532"/>
    </source>
</evidence>
<reference evidence="12 13" key="1">
    <citation type="journal article" date="2012" name="Extremophiles">
        <title>Thermotomaculum hydrothermale gen. nov., sp. nov., a novel heterotrophic thermophile within the phylum Acidobacteria from a deep-sea hydrothermal vent chimney in the Southern Okinawa Trough.</title>
        <authorList>
            <person name="Izumi H."/>
            <person name="Nunoura T."/>
            <person name="Miyazaki M."/>
            <person name="Mino S."/>
            <person name="Toki T."/>
            <person name="Takai K."/>
            <person name="Sako Y."/>
            <person name="Sawabe T."/>
            <person name="Nakagawa S."/>
        </authorList>
    </citation>
    <scope>NUCLEOTIDE SEQUENCE [LARGE SCALE GENOMIC DNA]</scope>
    <source>
        <strain evidence="12 13">AC55</strain>
    </source>
</reference>
<dbReference type="Proteomes" id="UP000595564">
    <property type="component" value="Chromosome"/>
</dbReference>
<keyword evidence="4 10" id="KW-0133">Cell shape</keyword>
<proteinExistence type="inferred from homology"/>
<keyword evidence="7 10" id="KW-0472">Membrane</keyword>
<keyword evidence="6 10" id="KW-1133">Transmembrane helix</keyword>
<dbReference type="InterPro" id="IPR004268">
    <property type="entry name" value="MurJ"/>
</dbReference>
<keyword evidence="13" id="KW-1185">Reference proteome</keyword>
<dbReference type="RefSeq" id="WP_201327898.1">
    <property type="nucleotide sequence ID" value="NZ_AP017470.1"/>
</dbReference>
<dbReference type="PANTHER" id="PTHR47019:SF1">
    <property type="entry name" value="LIPID II FLIPPASE MURJ"/>
    <property type="match status" value="1"/>
</dbReference>
<dbReference type="GO" id="GO:0009252">
    <property type="term" value="P:peptidoglycan biosynthetic process"/>
    <property type="evidence" value="ECO:0007669"/>
    <property type="project" value="UniProtKB-UniRule"/>
</dbReference>
<evidence type="ECO:0000256" key="8">
    <source>
        <dbReference type="ARBA" id="ARBA00060041"/>
    </source>
</evidence>
<dbReference type="Pfam" id="PF03023">
    <property type="entry name" value="MurJ"/>
    <property type="match status" value="1"/>
</dbReference>
<feature type="transmembrane region" description="Helical" evidence="10">
    <location>
        <begin position="327"/>
        <end position="350"/>
    </location>
</feature>
<dbReference type="GO" id="GO:0034204">
    <property type="term" value="P:lipid translocation"/>
    <property type="evidence" value="ECO:0007669"/>
    <property type="project" value="TreeGrafter"/>
</dbReference>
<feature type="transmembrane region" description="Helical" evidence="10">
    <location>
        <begin position="287"/>
        <end position="306"/>
    </location>
</feature>
<organism evidence="12 13">
    <name type="scientific">Thermotomaculum hydrothermale</name>
    <dbReference type="NCBI Taxonomy" id="981385"/>
    <lineage>
        <taxon>Bacteria</taxon>
        <taxon>Pseudomonadati</taxon>
        <taxon>Acidobacteriota</taxon>
        <taxon>Holophagae</taxon>
        <taxon>Thermotomaculales</taxon>
        <taxon>Thermotomaculaceae</taxon>
        <taxon>Thermotomaculum</taxon>
    </lineage>
</organism>